<evidence type="ECO:0000256" key="12">
    <source>
        <dbReference type="SAM" id="Coils"/>
    </source>
</evidence>
<feature type="transmembrane region" description="Helical" evidence="13">
    <location>
        <begin position="12"/>
        <end position="32"/>
    </location>
</feature>
<comment type="subcellular location">
    <subcellularLocation>
        <location evidence="1">Cell membrane</location>
        <topology evidence="1">Multi-pass membrane protein</topology>
    </subcellularLocation>
</comment>
<keyword evidence="4" id="KW-0808">Transferase</keyword>
<dbReference type="PROSITE" id="PS50885">
    <property type="entry name" value="HAMP"/>
    <property type="match status" value="1"/>
</dbReference>
<comment type="caution">
    <text evidence="15">The sequence shown here is derived from an EMBL/GenBank/DDBJ whole genome shotgun (WGS) entry which is preliminary data.</text>
</comment>
<evidence type="ECO:0000256" key="10">
    <source>
        <dbReference type="ARBA" id="ARBA00023012"/>
    </source>
</evidence>
<dbReference type="EMBL" id="JACRTL010000002">
    <property type="protein sequence ID" value="MBC8610432.1"/>
    <property type="molecule type" value="Genomic_DNA"/>
</dbReference>
<feature type="transmembrane region" description="Helical" evidence="13">
    <location>
        <begin position="292"/>
        <end position="314"/>
    </location>
</feature>
<accession>A0A8J6PAQ2</accession>
<evidence type="ECO:0000256" key="9">
    <source>
        <dbReference type="ARBA" id="ARBA00022989"/>
    </source>
</evidence>
<dbReference type="RefSeq" id="WP_187536319.1">
    <property type="nucleotide sequence ID" value="NZ_JACRTL010000002.1"/>
</dbReference>
<sequence>MLKMKTIRSKLFLSYGAILLLVCIFFAVSYSVSKNIIQKSAATNSLNSVKIIGQDLNSELTYLFNLRDQIYNDSDVNFYINRLKRETDTLEKHYAYMKLNKILNDFTKNLIQNNKSCEIILYTDSRTTVYYSWDNQGPELTQIQQDIDILFRDERQACTVSRKSYNPSNPEEAYIYFYKSYQNAYNRLLDFYIIIGIPESTLTQYFDPLIQEDSSAALIDEEGTPILSSSPLSPRFINGSEKTQPSSQTSGYEIVEFQGKQYIDIYDTLDSIDWKLTHLMPMKDILKDLNTWTYAIVVSLLILSVCMFLICLYVNQRVARPIRKLDHDMQRVKQGELHLLPPETVSQDEIGRLSLQFYDMVSQIEILNQQMLQKEAQKRNLEIEALQAQINPHFIYNTINSIKMLLRLKRPEQVNSSLTALVDILKNTIARPEEMVTLEQEIKILKSYIYIQQTRYSNFQFSIDLPEELNSCRILRFLIQPFIENSLLHGFQEINDEVRISVAFRRLETEVAPMLEITVADNGIGMDGHTLKKITSAEKKTRGLNGIGVSNVIERVRLNFGEPYSVHFESEIGRGTRVILRLPLILSDPEEGGSKHGGTD</sequence>
<evidence type="ECO:0000256" key="13">
    <source>
        <dbReference type="SAM" id="Phobius"/>
    </source>
</evidence>
<dbReference type="InterPro" id="IPR003660">
    <property type="entry name" value="HAMP_dom"/>
</dbReference>
<evidence type="ECO:0000256" key="8">
    <source>
        <dbReference type="ARBA" id="ARBA00022840"/>
    </source>
</evidence>
<dbReference type="Proteomes" id="UP000632659">
    <property type="component" value="Unassembled WGS sequence"/>
</dbReference>
<keyword evidence="6" id="KW-0547">Nucleotide-binding</keyword>
<evidence type="ECO:0000256" key="5">
    <source>
        <dbReference type="ARBA" id="ARBA00022692"/>
    </source>
</evidence>
<keyword evidence="12" id="KW-0175">Coiled coil</keyword>
<name>A0A8J6PAQ2_9FIRM</name>
<dbReference type="Gene3D" id="6.10.340.10">
    <property type="match status" value="1"/>
</dbReference>
<dbReference type="SUPFAM" id="SSF158472">
    <property type="entry name" value="HAMP domain-like"/>
    <property type="match status" value="1"/>
</dbReference>
<keyword evidence="11 13" id="KW-0472">Membrane</keyword>
<keyword evidence="9 13" id="KW-1133">Transmembrane helix</keyword>
<proteinExistence type="predicted"/>
<evidence type="ECO:0000256" key="1">
    <source>
        <dbReference type="ARBA" id="ARBA00004651"/>
    </source>
</evidence>
<keyword evidence="2" id="KW-1003">Cell membrane</keyword>
<dbReference type="InterPro" id="IPR036890">
    <property type="entry name" value="HATPase_C_sf"/>
</dbReference>
<dbReference type="InterPro" id="IPR050640">
    <property type="entry name" value="Bact_2-comp_sensor_kinase"/>
</dbReference>
<dbReference type="GO" id="GO:0005886">
    <property type="term" value="C:plasma membrane"/>
    <property type="evidence" value="ECO:0007669"/>
    <property type="project" value="UniProtKB-SubCell"/>
</dbReference>
<dbReference type="SUPFAM" id="SSF55874">
    <property type="entry name" value="ATPase domain of HSP90 chaperone/DNA topoisomerase II/histidine kinase"/>
    <property type="match status" value="1"/>
</dbReference>
<evidence type="ECO:0000256" key="3">
    <source>
        <dbReference type="ARBA" id="ARBA00022553"/>
    </source>
</evidence>
<dbReference type="InterPro" id="IPR003594">
    <property type="entry name" value="HATPase_dom"/>
</dbReference>
<dbReference type="PANTHER" id="PTHR34220">
    <property type="entry name" value="SENSOR HISTIDINE KINASE YPDA"/>
    <property type="match status" value="1"/>
</dbReference>
<dbReference type="GO" id="GO:0005524">
    <property type="term" value="F:ATP binding"/>
    <property type="evidence" value="ECO:0007669"/>
    <property type="project" value="UniProtKB-KW"/>
</dbReference>
<dbReference type="AlphaFoldDB" id="A0A8J6PAQ2"/>
<dbReference type="Pfam" id="PF02518">
    <property type="entry name" value="HATPase_c"/>
    <property type="match status" value="1"/>
</dbReference>
<keyword evidence="10" id="KW-0902">Two-component regulatory system</keyword>
<feature type="domain" description="HAMP" evidence="14">
    <location>
        <begin position="316"/>
        <end position="369"/>
    </location>
</feature>
<evidence type="ECO:0000256" key="4">
    <source>
        <dbReference type="ARBA" id="ARBA00022679"/>
    </source>
</evidence>
<feature type="coiled-coil region" evidence="12">
    <location>
        <begin position="364"/>
        <end position="391"/>
    </location>
</feature>
<dbReference type="CDD" id="cd06225">
    <property type="entry name" value="HAMP"/>
    <property type="match status" value="1"/>
</dbReference>
<keyword evidence="8" id="KW-0067">ATP-binding</keyword>
<keyword evidence="16" id="KW-1185">Reference proteome</keyword>
<dbReference type="InterPro" id="IPR010559">
    <property type="entry name" value="Sig_transdc_His_kin_internal"/>
</dbReference>
<evidence type="ECO:0000256" key="11">
    <source>
        <dbReference type="ARBA" id="ARBA00023136"/>
    </source>
</evidence>
<keyword evidence="7 15" id="KW-0418">Kinase</keyword>
<keyword evidence="3" id="KW-0597">Phosphoprotein</keyword>
<evidence type="ECO:0000256" key="6">
    <source>
        <dbReference type="ARBA" id="ARBA00022741"/>
    </source>
</evidence>
<dbReference type="GO" id="GO:0000155">
    <property type="term" value="F:phosphorelay sensor kinase activity"/>
    <property type="evidence" value="ECO:0007669"/>
    <property type="project" value="InterPro"/>
</dbReference>
<evidence type="ECO:0000256" key="2">
    <source>
        <dbReference type="ARBA" id="ARBA00022475"/>
    </source>
</evidence>
<keyword evidence="5 13" id="KW-0812">Transmembrane</keyword>
<evidence type="ECO:0000256" key="7">
    <source>
        <dbReference type="ARBA" id="ARBA00022777"/>
    </source>
</evidence>
<dbReference type="SMART" id="SM00387">
    <property type="entry name" value="HATPase_c"/>
    <property type="match status" value="1"/>
</dbReference>
<gene>
    <name evidence="15" type="ORF">H8702_04760</name>
</gene>
<evidence type="ECO:0000313" key="15">
    <source>
        <dbReference type="EMBL" id="MBC8610432.1"/>
    </source>
</evidence>
<protein>
    <submittedName>
        <fullName evidence="15">Sensor histidine kinase</fullName>
    </submittedName>
</protein>
<reference evidence="15" key="1">
    <citation type="submission" date="2020-08" db="EMBL/GenBank/DDBJ databases">
        <title>Genome public.</title>
        <authorList>
            <person name="Liu C."/>
            <person name="Sun Q."/>
        </authorList>
    </citation>
    <scope>NUCLEOTIDE SEQUENCE</scope>
    <source>
        <strain evidence="15">NSJ-15</strain>
    </source>
</reference>
<dbReference type="PANTHER" id="PTHR34220:SF11">
    <property type="entry name" value="SENSOR PROTEIN KINASE HPTS"/>
    <property type="match status" value="1"/>
</dbReference>
<evidence type="ECO:0000313" key="16">
    <source>
        <dbReference type="Proteomes" id="UP000632659"/>
    </source>
</evidence>
<organism evidence="15 16">
    <name type="scientific">Massiliimalia timonensis</name>
    <dbReference type="NCBI Taxonomy" id="1987501"/>
    <lineage>
        <taxon>Bacteria</taxon>
        <taxon>Bacillati</taxon>
        <taxon>Bacillota</taxon>
        <taxon>Clostridia</taxon>
        <taxon>Eubacteriales</taxon>
        <taxon>Oscillospiraceae</taxon>
        <taxon>Massiliimalia</taxon>
    </lineage>
</organism>
<dbReference type="Gene3D" id="3.30.565.10">
    <property type="entry name" value="Histidine kinase-like ATPase, C-terminal domain"/>
    <property type="match status" value="1"/>
</dbReference>
<dbReference type="Pfam" id="PF06580">
    <property type="entry name" value="His_kinase"/>
    <property type="match status" value="1"/>
</dbReference>
<evidence type="ECO:0000259" key="14">
    <source>
        <dbReference type="PROSITE" id="PS50885"/>
    </source>
</evidence>